<dbReference type="PANTHER" id="PTHR45947">
    <property type="entry name" value="SULFOQUINOVOSYL TRANSFERASE SQD2"/>
    <property type="match status" value="1"/>
</dbReference>
<dbReference type="NCBIfam" id="TIGR03999">
    <property type="entry name" value="thiol_BshA"/>
    <property type="match status" value="1"/>
</dbReference>
<dbReference type="AlphaFoldDB" id="A0A0S6VSE7"/>
<keyword evidence="3" id="KW-0808">Transferase</keyword>
<keyword evidence="4" id="KW-1185">Reference proteome</keyword>
<dbReference type="PANTHER" id="PTHR45947:SF3">
    <property type="entry name" value="SULFOQUINOVOSYL TRANSFERASE SQD2"/>
    <property type="match status" value="1"/>
</dbReference>
<dbReference type="InterPro" id="IPR001296">
    <property type="entry name" value="Glyco_trans_1"/>
</dbReference>
<dbReference type="Pfam" id="PF13439">
    <property type="entry name" value="Glyco_transf_4"/>
    <property type="match status" value="1"/>
</dbReference>
<gene>
    <name evidence="3" type="ORF">U14_01553</name>
</gene>
<dbReference type="Proteomes" id="UP000030700">
    <property type="component" value="Unassembled WGS sequence"/>
</dbReference>
<proteinExistence type="predicted"/>
<dbReference type="HOGENOM" id="CLU_009583_2_5_0"/>
<feature type="domain" description="Glycosyl transferase family 1" evidence="1">
    <location>
        <begin position="195"/>
        <end position="350"/>
    </location>
</feature>
<dbReference type="SUPFAM" id="SSF53756">
    <property type="entry name" value="UDP-Glycosyltransferase/glycogen phosphorylase"/>
    <property type="match status" value="1"/>
</dbReference>
<dbReference type="Gene3D" id="3.40.50.2000">
    <property type="entry name" value="Glycogen Phosphorylase B"/>
    <property type="match status" value="2"/>
</dbReference>
<protein>
    <submittedName>
        <fullName evidence="3">Glycosyl transferase group 1</fullName>
    </submittedName>
</protein>
<organism evidence="3">
    <name type="scientific">Candidatus Moduliflexus flocculans</name>
    <dbReference type="NCBI Taxonomy" id="1499966"/>
    <lineage>
        <taxon>Bacteria</taxon>
        <taxon>Candidatus Moduliflexota</taxon>
        <taxon>Candidatus Moduliflexia</taxon>
        <taxon>Candidatus Moduliflexales</taxon>
        <taxon>Candidatus Moduliflexaceae</taxon>
    </lineage>
</organism>
<reference evidence="3" key="1">
    <citation type="journal article" date="2015" name="PeerJ">
        <title>First genomic representation of candidate bacterial phylum KSB3 points to enhanced environmental sensing as a trigger of wastewater bulking.</title>
        <authorList>
            <person name="Sekiguchi Y."/>
            <person name="Ohashi A."/>
            <person name="Parks D.H."/>
            <person name="Yamauchi T."/>
            <person name="Tyson G.W."/>
            <person name="Hugenholtz P."/>
        </authorList>
    </citation>
    <scope>NUCLEOTIDE SEQUENCE [LARGE SCALE GENOMIC DNA]</scope>
</reference>
<dbReference type="InterPro" id="IPR028098">
    <property type="entry name" value="Glyco_trans_4-like_N"/>
</dbReference>
<dbReference type="Pfam" id="PF00534">
    <property type="entry name" value="Glycos_transf_1"/>
    <property type="match status" value="1"/>
</dbReference>
<dbReference type="GO" id="GO:0016757">
    <property type="term" value="F:glycosyltransferase activity"/>
    <property type="evidence" value="ECO:0007669"/>
    <property type="project" value="InterPro"/>
</dbReference>
<evidence type="ECO:0000259" key="1">
    <source>
        <dbReference type="Pfam" id="PF00534"/>
    </source>
</evidence>
<dbReference type="STRING" id="1499966.U14_01553"/>
<evidence type="ECO:0000313" key="4">
    <source>
        <dbReference type="Proteomes" id="UP000030700"/>
    </source>
</evidence>
<sequence length="378" mass="42452">MKIGIVCFPTYGGSGVVATELGLELARRGHEIHFISYARPARLASFVENVFFHEVEVNAYPLFKYPSYELSLTSKILEVIEYEELDIIHGHYAIPHAVTGYLAKHVALKNGRKVAIVTTLHGTDITLVGLDPSFLPLVKFSIEESDGVTAVSKFLSQKTLLNYHIDKEIETIYNFVDTERFQPFDCEKYRKCFARECEKVLIHVSNFRAVKRVQDTIRILERVKKELPVKLVLVGDGPERSDCERLARELGLQKDVSFLGKQDGLPELLNASNLFLMPSQSESFGLAALEAMACGIPVVSSSVGGLPELNVHNQTGYIAEFGDIDQMAKYTLELLTNEKKYTVFSKNCRERVLKNFETSLIIPQYLAYYEKALAAAQA</sequence>
<dbReference type="GO" id="GO:0071793">
    <property type="term" value="P:bacillithiol biosynthetic process"/>
    <property type="evidence" value="ECO:0007669"/>
    <property type="project" value="InterPro"/>
</dbReference>
<feature type="domain" description="Glycosyltransferase subfamily 4-like N-terminal" evidence="2">
    <location>
        <begin position="11"/>
        <end position="180"/>
    </location>
</feature>
<evidence type="ECO:0000259" key="2">
    <source>
        <dbReference type="Pfam" id="PF13439"/>
    </source>
</evidence>
<dbReference type="EMBL" id="DF820456">
    <property type="protein sequence ID" value="GAK50325.1"/>
    <property type="molecule type" value="Genomic_DNA"/>
</dbReference>
<evidence type="ECO:0000313" key="3">
    <source>
        <dbReference type="EMBL" id="GAK50325.1"/>
    </source>
</evidence>
<dbReference type="InterPro" id="IPR023881">
    <property type="entry name" value="Thiol_BshA"/>
</dbReference>
<dbReference type="InterPro" id="IPR050194">
    <property type="entry name" value="Glycosyltransferase_grp1"/>
</dbReference>
<name>A0A0S6VSE7_9BACT</name>
<accession>A0A0S6VSE7</accession>